<dbReference type="Gene3D" id="3.10.100.10">
    <property type="entry name" value="Mannose-Binding Protein A, subunit A"/>
    <property type="match status" value="1"/>
</dbReference>
<dbReference type="InterPro" id="IPR016187">
    <property type="entry name" value="CTDL_fold"/>
</dbReference>
<dbReference type="PANTHER" id="PTHR45710:SF26">
    <property type="entry name" value="RH26557P"/>
    <property type="match status" value="1"/>
</dbReference>
<feature type="coiled-coil region" evidence="2">
    <location>
        <begin position="96"/>
        <end position="130"/>
    </location>
</feature>
<feature type="domain" description="C-type lectin" evidence="4">
    <location>
        <begin position="161"/>
        <end position="278"/>
    </location>
</feature>
<dbReference type="InterPro" id="IPR016186">
    <property type="entry name" value="C-type_lectin-like/link_sf"/>
</dbReference>
<sequence length="286" mass="33103">MDEELHYASIVFKNKNSPQKETGDATIYSELKINQIKLEAVSRTPTGGEVKAQETRRSPSSWMLWLGLGILSVLLIASVVTIIYIILQRKNRQADLTDLSAVNDQLLLQIKLLRNRTDELSSEAEELNRTLGVMMTFESFPVQDFCPEKKCQPCQRGWIHFQQKCYMFYEDNRWWKGWEASRTFCQKAVSDLVVVDNLQEQEFIGNNTKFYYDQYHGYWLGLHKSGSSWVWIDGRNDTLGFWTPGSHDPLLQYALLIPENRGSWTPARAQFLNKFICEGEALIKSN</sequence>
<dbReference type="SMART" id="SM00034">
    <property type="entry name" value="CLECT"/>
    <property type="match status" value="1"/>
</dbReference>
<dbReference type="Proteomes" id="UP000265200">
    <property type="component" value="Chromosome 16"/>
</dbReference>
<evidence type="ECO:0000313" key="5">
    <source>
        <dbReference type="Ensembl" id="ENSORLP00015018864.1"/>
    </source>
</evidence>
<protein>
    <recommendedName>
        <fullName evidence="4">C-type lectin domain-containing protein</fullName>
    </recommendedName>
</protein>
<dbReference type="InterPro" id="IPR050828">
    <property type="entry name" value="C-type_lectin/matrix_domain"/>
</dbReference>
<evidence type="ECO:0000259" key="4">
    <source>
        <dbReference type="PROSITE" id="PS50041"/>
    </source>
</evidence>
<feature type="transmembrane region" description="Helical" evidence="3">
    <location>
        <begin position="62"/>
        <end position="87"/>
    </location>
</feature>
<dbReference type="Pfam" id="PF00059">
    <property type="entry name" value="Lectin_C"/>
    <property type="match status" value="1"/>
</dbReference>
<reference evidence="5 6" key="2">
    <citation type="submission" date="2017-04" db="EMBL/GenBank/DDBJ databases">
        <title>CpG methylation of centromeres and impact of large insertions on vertebrate speciation.</title>
        <authorList>
            <person name="Ichikawa K."/>
            <person name="Yoshimura J."/>
            <person name="Morishita S."/>
        </authorList>
    </citation>
    <scope>NUCLEOTIDE SEQUENCE</scope>
    <source>
        <strain evidence="5 6">HSOK</strain>
    </source>
</reference>
<keyword evidence="3" id="KW-0812">Transmembrane</keyword>
<keyword evidence="3" id="KW-1133">Transmembrane helix</keyword>
<dbReference type="InterPro" id="IPR001304">
    <property type="entry name" value="C-type_lectin-like"/>
</dbReference>
<name>A0A3P9IG39_ORYLA</name>
<keyword evidence="2" id="KW-0175">Coiled coil</keyword>
<organism evidence="5 6">
    <name type="scientific">Oryzias latipes</name>
    <name type="common">Japanese rice fish</name>
    <name type="synonym">Japanese killifish</name>
    <dbReference type="NCBI Taxonomy" id="8090"/>
    <lineage>
        <taxon>Eukaryota</taxon>
        <taxon>Metazoa</taxon>
        <taxon>Chordata</taxon>
        <taxon>Craniata</taxon>
        <taxon>Vertebrata</taxon>
        <taxon>Euteleostomi</taxon>
        <taxon>Actinopterygii</taxon>
        <taxon>Neopterygii</taxon>
        <taxon>Teleostei</taxon>
        <taxon>Neoteleostei</taxon>
        <taxon>Acanthomorphata</taxon>
        <taxon>Ovalentaria</taxon>
        <taxon>Atherinomorphae</taxon>
        <taxon>Beloniformes</taxon>
        <taxon>Adrianichthyidae</taxon>
        <taxon>Oryziinae</taxon>
        <taxon>Oryzias</taxon>
    </lineage>
</organism>
<comment type="subcellular location">
    <subcellularLocation>
        <location evidence="1">Cell membrane</location>
        <topology evidence="1">Single-pass type II membrane protein</topology>
    </subcellularLocation>
</comment>
<dbReference type="AlphaFoldDB" id="A0A3P9IG39"/>
<evidence type="ECO:0000256" key="2">
    <source>
        <dbReference type="SAM" id="Coils"/>
    </source>
</evidence>
<evidence type="ECO:0000313" key="6">
    <source>
        <dbReference type="Proteomes" id="UP000265200"/>
    </source>
</evidence>
<evidence type="ECO:0000256" key="1">
    <source>
        <dbReference type="ARBA" id="ARBA00004401"/>
    </source>
</evidence>
<reference evidence="5" key="4">
    <citation type="submission" date="2025-09" db="UniProtKB">
        <authorList>
            <consortium name="Ensembl"/>
        </authorList>
    </citation>
    <scope>IDENTIFICATION</scope>
    <source>
        <strain evidence="5">HSOK</strain>
    </source>
</reference>
<dbReference type="SUPFAM" id="SSF56436">
    <property type="entry name" value="C-type lectin-like"/>
    <property type="match status" value="1"/>
</dbReference>
<reference key="1">
    <citation type="journal article" date="2007" name="Nature">
        <title>The medaka draft genome and insights into vertebrate genome evolution.</title>
        <authorList>
            <person name="Kasahara M."/>
            <person name="Naruse K."/>
            <person name="Sasaki S."/>
            <person name="Nakatani Y."/>
            <person name="Qu W."/>
            <person name="Ahsan B."/>
            <person name="Yamada T."/>
            <person name="Nagayasu Y."/>
            <person name="Doi K."/>
            <person name="Kasai Y."/>
            <person name="Jindo T."/>
            <person name="Kobayashi D."/>
            <person name="Shimada A."/>
            <person name="Toyoda A."/>
            <person name="Kuroki Y."/>
            <person name="Fujiyama A."/>
            <person name="Sasaki T."/>
            <person name="Shimizu A."/>
            <person name="Asakawa S."/>
            <person name="Shimizu N."/>
            <person name="Hashimoto S."/>
            <person name="Yang J."/>
            <person name="Lee Y."/>
            <person name="Matsushima K."/>
            <person name="Sugano S."/>
            <person name="Sakaizumi M."/>
            <person name="Narita T."/>
            <person name="Ohishi K."/>
            <person name="Haga S."/>
            <person name="Ohta F."/>
            <person name="Nomoto H."/>
            <person name="Nogata K."/>
            <person name="Morishita T."/>
            <person name="Endo T."/>
            <person name="Shin-I T."/>
            <person name="Takeda H."/>
            <person name="Morishita S."/>
            <person name="Kohara Y."/>
        </authorList>
    </citation>
    <scope>NUCLEOTIDE SEQUENCE [LARGE SCALE GENOMIC DNA]</scope>
    <source>
        <strain>Hd-rR</strain>
    </source>
</reference>
<accession>A0A3P9IG39</accession>
<dbReference type="PANTHER" id="PTHR45710">
    <property type="entry name" value="C-TYPE LECTIN DOMAIN-CONTAINING PROTEIN 180"/>
    <property type="match status" value="1"/>
</dbReference>
<dbReference type="Ensembl" id="ENSORLT00015027671.1">
    <property type="protein sequence ID" value="ENSORLP00015018864.1"/>
    <property type="gene ID" value="ENSORLG00015019928.1"/>
</dbReference>
<evidence type="ECO:0000256" key="3">
    <source>
        <dbReference type="SAM" id="Phobius"/>
    </source>
</evidence>
<proteinExistence type="predicted"/>
<reference evidence="5" key="3">
    <citation type="submission" date="2025-08" db="UniProtKB">
        <authorList>
            <consortium name="Ensembl"/>
        </authorList>
    </citation>
    <scope>IDENTIFICATION</scope>
    <source>
        <strain evidence="5">HSOK</strain>
    </source>
</reference>
<keyword evidence="3" id="KW-0472">Membrane</keyword>
<dbReference type="GO" id="GO:0005886">
    <property type="term" value="C:plasma membrane"/>
    <property type="evidence" value="ECO:0007669"/>
    <property type="project" value="UniProtKB-SubCell"/>
</dbReference>
<dbReference type="PROSITE" id="PS50041">
    <property type="entry name" value="C_TYPE_LECTIN_2"/>
    <property type="match status" value="1"/>
</dbReference>